<dbReference type="InterPro" id="IPR003489">
    <property type="entry name" value="RHF/RaiA"/>
</dbReference>
<reference evidence="1" key="1">
    <citation type="journal article" date="2014" name="Front. Microbiol.">
        <title>High frequency of phylogenetically diverse reductive dehalogenase-homologous genes in deep subseafloor sedimentary metagenomes.</title>
        <authorList>
            <person name="Kawai M."/>
            <person name="Futagami T."/>
            <person name="Toyoda A."/>
            <person name="Takaki Y."/>
            <person name="Nishi S."/>
            <person name="Hori S."/>
            <person name="Arai W."/>
            <person name="Tsubouchi T."/>
            <person name="Morono Y."/>
            <person name="Uchiyama I."/>
            <person name="Ito T."/>
            <person name="Fujiyama A."/>
            <person name="Inagaki F."/>
            <person name="Takami H."/>
        </authorList>
    </citation>
    <scope>NUCLEOTIDE SEQUENCE</scope>
    <source>
        <strain evidence="1">Expedition CK06-06</strain>
    </source>
</reference>
<gene>
    <name evidence="1" type="ORF">S03H2_69150</name>
</gene>
<dbReference type="AlphaFoldDB" id="X1JK14"/>
<sequence>MELQIAGKNMELTPAARRYIERKLGKLNRHL</sequence>
<feature type="non-terminal residue" evidence="1">
    <location>
        <position position="31"/>
    </location>
</feature>
<proteinExistence type="predicted"/>
<dbReference type="InterPro" id="IPR036567">
    <property type="entry name" value="RHF-like"/>
</dbReference>
<evidence type="ECO:0000313" key="1">
    <source>
        <dbReference type="EMBL" id="GAH95051.1"/>
    </source>
</evidence>
<comment type="caution">
    <text evidence="1">The sequence shown here is derived from an EMBL/GenBank/DDBJ whole genome shotgun (WGS) entry which is preliminary data.</text>
</comment>
<dbReference type="Gene3D" id="3.30.160.100">
    <property type="entry name" value="Ribosome hibernation promotion factor-like"/>
    <property type="match status" value="1"/>
</dbReference>
<evidence type="ECO:0008006" key="2">
    <source>
        <dbReference type="Google" id="ProtNLM"/>
    </source>
</evidence>
<dbReference type="SUPFAM" id="SSF69754">
    <property type="entry name" value="Ribosome binding protein Y (YfiA homologue)"/>
    <property type="match status" value="1"/>
</dbReference>
<dbReference type="Pfam" id="PF02482">
    <property type="entry name" value="Ribosomal_S30AE"/>
    <property type="match status" value="1"/>
</dbReference>
<dbReference type="EMBL" id="BARU01045622">
    <property type="protein sequence ID" value="GAH95051.1"/>
    <property type="molecule type" value="Genomic_DNA"/>
</dbReference>
<protein>
    <recommendedName>
        <fullName evidence="2">Ribosomal subunit interface protein</fullName>
    </recommendedName>
</protein>
<name>X1JK14_9ZZZZ</name>
<organism evidence="1">
    <name type="scientific">marine sediment metagenome</name>
    <dbReference type="NCBI Taxonomy" id="412755"/>
    <lineage>
        <taxon>unclassified sequences</taxon>
        <taxon>metagenomes</taxon>
        <taxon>ecological metagenomes</taxon>
    </lineage>
</organism>
<accession>X1JK14</accession>